<dbReference type="EMBL" id="FRXN01000008">
    <property type="protein sequence ID" value="SHO65359.1"/>
    <property type="molecule type" value="Genomic_DNA"/>
</dbReference>
<proteinExistence type="predicted"/>
<organism evidence="1 2">
    <name type="scientific">Algoriphagus zhangzhouensis</name>
    <dbReference type="NCBI Taxonomy" id="1073327"/>
    <lineage>
        <taxon>Bacteria</taxon>
        <taxon>Pseudomonadati</taxon>
        <taxon>Bacteroidota</taxon>
        <taxon>Cytophagia</taxon>
        <taxon>Cytophagales</taxon>
        <taxon>Cyclobacteriaceae</taxon>
        <taxon>Algoriphagus</taxon>
    </lineage>
</organism>
<dbReference type="InterPro" id="IPR046233">
    <property type="entry name" value="DUF6266"/>
</dbReference>
<protein>
    <submittedName>
        <fullName evidence="1">Uncharacterized protein</fullName>
    </submittedName>
</protein>
<reference evidence="2" key="1">
    <citation type="submission" date="2016-12" db="EMBL/GenBank/DDBJ databases">
        <authorList>
            <person name="Varghese N."/>
            <person name="Submissions S."/>
        </authorList>
    </citation>
    <scope>NUCLEOTIDE SEQUENCE [LARGE SCALE GENOMIC DNA]</scope>
    <source>
        <strain evidence="2">DSM 25035</strain>
    </source>
</reference>
<dbReference type="Proteomes" id="UP000184609">
    <property type="component" value="Unassembled WGS sequence"/>
</dbReference>
<accession>A0A1M7ZKL1</accession>
<name>A0A1M7ZKL1_9BACT</name>
<dbReference type="STRING" id="1073327.SAMN04488108_4020"/>
<dbReference type="RefSeq" id="WP_073573622.1">
    <property type="nucleotide sequence ID" value="NZ_FRXN01000008.1"/>
</dbReference>
<evidence type="ECO:0000313" key="1">
    <source>
        <dbReference type="EMBL" id="SHO65359.1"/>
    </source>
</evidence>
<keyword evidence="2" id="KW-1185">Reference proteome</keyword>
<dbReference type="AlphaFoldDB" id="A0A1M7ZKL1"/>
<evidence type="ECO:0000313" key="2">
    <source>
        <dbReference type="Proteomes" id="UP000184609"/>
    </source>
</evidence>
<gene>
    <name evidence="1" type="ORF">SAMN04488108_4020</name>
</gene>
<dbReference type="OrthoDB" id="821958at2"/>
<sequence length="213" mass="24321">MGKLEPSVLGKIRGRVGSLVFYELGGQAIVRKRPSLQKKELTDLQKYHQLVFSVANIFLKPFREELNFSMVTFQKGGRKGYHQGLSCLIKNGIQHGEEPQVIPNQLLISMGSLTGPADARAERISIQEIKMNWSPNAWEGSARDADLSYILIYDPVKKHVFSWRGEAYRRTGYQTIQIPLPIEAENQVWVYMAFYQEKNKKRTFSNSICLGLI</sequence>
<dbReference type="Pfam" id="PF19781">
    <property type="entry name" value="DUF6266"/>
    <property type="match status" value="1"/>
</dbReference>